<feature type="compositionally biased region" description="Polar residues" evidence="2">
    <location>
        <begin position="260"/>
        <end position="276"/>
    </location>
</feature>
<dbReference type="InterPro" id="IPR029325">
    <property type="entry name" value="ITPR-bd"/>
</dbReference>
<dbReference type="PANTHER" id="PTHR17469:SF14">
    <property type="entry name" value="PROTEIN ITPRID1"/>
    <property type="match status" value="1"/>
</dbReference>
<dbReference type="InterPro" id="IPR029326">
    <property type="entry name" value="SSFA2_C"/>
</dbReference>
<reference evidence="4" key="1">
    <citation type="submission" date="2025-08" db="UniProtKB">
        <authorList>
            <consortium name="Ensembl"/>
        </authorList>
    </citation>
    <scope>IDENTIFICATION</scope>
</reference>
<accession>A0A9J7ZZ62</accession>
<feature type="compositionally biased region" description="Polar residues" evidence="2">
    <location>
        <begin position="450"/>
        <end position="463"/>
    </location>
</feature>
<dbReference type="SMART" id="SM01257">
    <property type="entry name" value="KRAP_IP3R_bind"/>
    <property type="match status" value="1"/>
</dbReference>
<reference evidence="4" key="2">
    <citation type="submission" date="2025-09" db="UniProtKB">
        <authorList>
            <consortium name="Ensembl"/>
        </authorList>
    </citation>
    <scope>IDENTIFICATION</scope>
</reference>
<evidence type="ECO:0000313" key="4">
    <source>
        <dbReference type="Ensembl" id="ENSCCRP00000136893.1"/>
    </source>
</evidence>
<name>A0A9J7ZZ62_CYPCA</name>
<dbReference type="GO" id="GO:0005102">
    <property type="term" value="F:signaling receptor binding"/>
    <property type="evidence" value="ECO:0007669"/>
    <property type="project" value="InterPro"/>
</dbReference>
<feature type="region of interest" description="Disordered" evidence="2">
    <location>
        <begin position="584"/>
        <end position="606"/>
    </location>
</feature>
<feature type="compositionally biased region" description="Polar residues" evidence="2">
    <location>
        <begin position="630"/>
        <end position="650"/>
    </location>
</feature>
<organism evidence="4 5">
    <name type="scientific">Cyprinus carpio carpio</name>
    <dbReference type="NCBI Taxonomy" id="630221"/>
    <lineage>
        <taxon>Eukaryota</taxon>
        <taxon>Metazoa</taxon>
        <taxon>Chordata</taxon>
        <taxon>Craniata</taxon>
        <taxon>Vertebrata</taxon>
        <taxon>Euteleostomi</taxon>
        <taxon>Actinopterygii</taxon>
        <taxon>Neopterygii</taxon>
        <taxon>Teleostei</taxon>
        <taxon>Ostariophysi</taxon>
        <taxon>Cypriniformes</taxon>
        <taxon>Cyprinidae</taxon>
        <taxon>Cyprininae</taxon>
        <taxon>Cyprinus</taxon>
    </lineage>
</organism>
<dbReference type="Pfam" id="PF14723">
    <property type="entry name" value="SSFA2_C"/>
    <property type="match status" value="1"/>
</dbReference>
<feature type="compositionally biased region" description="Polar residues" evidence="2">
    <location>
        <begin position="589"/>
        <end position="600"/>
    </location>
</feature>
<evidence type="ECO:0000313" key="5">
    <source>
        <dbReference type="Proteomes" id="UP001108240"/>
    </source>
</evidence>
<evidence type="ECO:0000256" key="2">
    <source>
        <dbReference type="SAM" id="MobiDB-lite"/>
    </source>
</evidence>
<dbReference type="Ensembl" id="ENSCCRT00000171034.1">
    <property type="protein sequence ID" value="ENSCCRP00000136893.1"/>
    <property type="gene ID" value="ENSCCRG00000065267.1"/>
</dbReference>
<feature type="compositionally biased region" description="Basic and acidic residues" evidence="2">
    <location>
        <begin position="480"/>
        <end position="491"/>
    </location>
</feature>
<evidence type="ECO:0000259" key="3">
    <source>
        <dbReference type="SMART" id="SM01257"/>
    </source>
</evidence>
<dbReference type="GeneTree" id="ENSGT00940000161762"/>
<feature type="compositionally biased region" description="Basic and acidic residues" evidence="2">
    <location>
        <begin position="429"/>
        <end position="448"/>
    </location>
</feature>
<dbReference type="PANTHER" id="PTHR17469">
    <property type="entry name" value="SPERM SPECIFIC ANTIGEN 2-RELATED"/>
    <property type="match status" value="1"/>
</dbReference>
<keyword evidence="1" id="KW-0175">Coiled coil</keyword>
<protein>
    <submittedName>
        <fullName evidence="4">ITPR interacting domain containing 1</fullName>
    </submittedName>
</protein>
<proteinExistence type="predicted"/>
<feature type="region of interest" description="Disordered" evidence="2">
    <location>
        <begin position="260"/>
        <end position="282"/>
    </location>
</feature>
<dbReference type="AlphaFoldDB" id="A0A9J7ZZ62"/>
<feature type="domain" description="ITPR-interacting" evidence="3">
    <location>
        <begin position="111"/>
        <end position="254"/>
    </location>
</feature>
<dbReference type="Pfam" id="PF14722">
    <property type="entry name" value="KRAP_IP3R_bind"/>
    <property type="match status" value="1"/>
</dbReference>
<evidence type="ECO:0000256" key="1">
    <source>
        <dbReference type="ARBA" id="ARBA00023054"/>
    </source>
</evidence>
<feature type="region of interest" description="Disordered" evidence="2">
    <location>
        <begin position="630"/>
        <end position="654"/>
    </location>
</feature>
<dbReference type="InterPro" id="IPR043444">
    <property type="entry name" value="TESPA1-like"/>
</dbReference>
<keyword evidence="5" id="KW-1185">Reference proteome</keyword>
<sequence length="919" mass="102396">MTATMSTSTSAARRAILQTSRTRWNRTDSFDIVPVINSDTSKCDEDNVERWLTTISKDDTKPEVVLETKVKPIRRNESGEDDLALGVEASLYGRRSLKSVRDILRSSQDPPALSRWNSFSSNVSIPSDVSVMDVLNILQDDPEELLLDLGFGTEELDVRGRIPARFLSYQSCARGISFQLFLEAQQNRMDVENEDVRNRFRQLEVLQQVTTTFSSLVGANTQDADTSTASRMSAEARERRKRIAMILRRASKKSLSQAKTLQNQHMPHPVTSSALSSPDGLPMVDKRIPSKRTRMLDNSCLSPLEEEQSINSEAAEPVLNSLTARGASDLQKLDFVPSSAKESLQQPIESFELEEIQSFDEGSVPGSCNGPVDPGGEGIGSYVMRTNSCQSDSSGFLEDPFIPALSQQNNPGPELMKMLNAISQNSTEDQQRRSEVRETEDPSTHEQNCEMESTQKHSLTAHSGKTVLGAADSETVFDSGESRKIKSEKENSSSPDITKVSNNGVYTLAYFVQMDPVSYQTEICDRLQGSRSPDRCVYREGMSLFEELKSAETNLHLNPTNLRTDVVDTFTNNLELGKKDPALDHMQESPASTQGKTVTSDAAVGHNSPTALKLRRESFSRRSWSDVITDNDSGTVQTPNTQTPFTSVDTSPPHLWNNEECSGDLGGLRTRSVSLDTGLSYEEEDHRLQGALWAGAQQCFYCGSQIGYNSDWSKPQPELSPILPYSLDELENMVKCLRKFQAVLTEIEVRLEEEQASVIGSLSDSHREEVEDVLRLRAAVKHEAGMLEQQLSDLVHHYDDSIKMKLNRLMDEQSQLCTQLRIRPSDMPNSEPTSTRSVAIQCCLPPITSSPQRCVHHHCTCHGACQDPHRFPCQTQWEANSKPDRLDFVAFIKSVRNILLYTLIIRTVGSDNDNVPTCC</sequence>
<dbReference type="Proteomes" id="UP001108240">
    <property type="component" value="Unplaced"/>
</dbReference>
<feature type="region of interest" description="Disordered" evidence="2">
    <location>
        <begin position="424"/>
        <end position="496"/>
    </location>
</feature>